<dbReference type="STRING" id="270351.Maq22A_c00980"/>
<dbReference type="Proteomes" id="UP000061432">
    <property type="component" value="Chromosome"/>
</dbReference>
<dbReference type="OrthoDB" id="7190664at2"/>
<dbReference type="EMBL" id="AP014704">
    <property type="protein sequence ID" value="BAQ43701.1"/>
    <property type="molecule type" value="Genomic_DNA"/>
</dbReference>
<feature type="compositionally biased region" description="Pro residues" evidence="1">
    <location>
        <begin position="1"/>
        <end position="10"/>
    </location>
</feature>
<reference evidence="3" key="2">
    <citation type="submission" date="2015-01" db="EMBL/GenBank/DDBJ databases">
        <title>Complete genome sequence of Methylobacterium aquaticum strain 22A.</title>
        <authorList>
            <person name="Tani A."/>
            <person name="Ogura Y."/>
            <person name="Hayashi T."/>
        </authorList>
    </citation>
    <scope>NUCLEOTIDE SEQUENCE [LARGE SCALE GENOMIC DNA]</scope>
    <source>
        <strain evidence="3">MA-22A</strain>
    </source>
</reference>
<dbReference type="KEGG" id="maqu:Maq22A_c00980"/>
<organism evidence="2 3">
    <name type="scientific">Methylobacterium aquaticum</name>
    <dbReference type="NCBI Taxonomy" id="270351"/>
    <lineage>
        <taxon>Bacteria</taxon>
        <taxon>Pseudomonadati</taxon>
        <taxon>Pseudomonadota</taxon>
        <taxon>Alphaproteobacteria</taxon>
        <taxon>Hyphomicrobiales</taxon>
        <taxon>Methylobacteriaceae</taxon>
        <taxon>Methylobacterium</taxon>
    </lineage>
</organism>
<dbReference type="AlphaFoldDB" id="A0A0C6EUM8"/>
<evidence type="ECO:0000256" key="1">
    <source>
        <dbReference type="SAM" id="MobiDB-lite"/>
    </source>
</evidence>
<proteinExistence type="predicted"/>
<gene>
    <name evidence="2" type="ORF">Maq22A_c00980</name>
</gene>
<evidence type="ECO:0000313" key="3">
    <source>
        <dbReference type="Proteomes" id="UP000061432"/>
    </source>
</evidence>
<name>A0A0C6EUM8_9HYPH</name>
<evidence type="ECO:0000313" key="2">
    <source>
        <dbReference type="EMBL" id="BAQ43701.1"/>
    </source>
</evidence>
<dbReference type="PATRIC" id="fig|270351.10.peg.191"/>
<reference evidence="2 3" key="1">
    <citation type="journal article" date="2015" name="Genome Announc.">
        <title>Complete Genome Sequence of Methylobacterium aquaticum Strain 22A, Isolated from Racomitrium japonicum Moss.</title>
        <authorList>
            <person name="Tani A."/>
            <person name="Ogura Y."/>
            <person name="Hayashi T."/>
            <person name="Kimbara K."/>
        </authorList>
    </citation>
    <scope>NUCLEOTIDE SEQUENCE [LARGE SCALE GENOMIC DNA]</scope>
    <source>
        <strain evidence="2 3">MA-22A</strain>
    </source>
</reference>
<feature type="compositionally biased region" description="Polar residues" evidence="1">
    <location>
        <begin position="44"/>
        <end position="61"/>
    </location>
</feature>
<dbReference type="RefSeq" id="WP_060845339.1">
    <property type="nucleotide sequence ID" value="NZ_AP014704.1"/>
</dbReference>
<feature type="region of interest" description="Disordered" evidence="1">
    <location>
        <begin position="1"/>
        <end position="61"/>
    </location>
</feature>
<sequence>MTASPPPVPPANRSDKGPGSAERAPTETGAKDTGQTRDPDKIGQSGNAKVNTTHQGHQQDR</sequence>
<protein>
    <submittedName>
        <fullName evidence="2">Uncharacterized protein</fullName>
    </submittedName>
</protein>
<accession>A0A0C6EUM8</accession>